<accession>A0A9P6M336</accession>
<feature type="domain" description="EF-hand" evidence="4">
    <location>
        <begin position="216"/>
        <end position="250"/>
    </location>
</feature>
<sequence length="250" mass="27918">MAHSNREMNRTGVSAAYRQELLDTFQLYDPDSTGKLSSHNLRLAMRTLGFEASQKDMDEIVNEMPSLSVHKKKKGSARRVRGTTSKAGADKNKGKTAEAAVGARRRSSRSAASTSRKGQPKYVDSEDDKEGDSEDDDNEDAYGQSEGDGEEEDDDAEEEEELYFTWQDFLTIMTPNESQHGQDEVSRIFQLFDGQDKGVIKLEDLRRVASDLGLSMTDNELREMIEEADKDGDGGVSEQDFARIMRKVGL</sequence>
<dbReference type="SMART" id="SM00054">
    <property type="entry name" value="EFh"/>
    <property type="match status" value="3"/>
</dbReference>
<dbReference type="AlphaFoldDB" id="A0A9P6M336"/>
<dbReference type="CDD" id="cd00051">
    <property type="entry name" value="EFh"/>
    <property type="match status" value="1"/>
</dbReference>
<feature type="region of interest" description="Disordered" evidence="3">
    <location>
        <begin position="61"/>
        <end position="160"/>
    </location>
</feature>
<dbReference type="Proteomes" id="UP000738359">
    <property type="component" value="Unassembled WGS sequence"/>
</dbReference>
<dbReference type="PANTHER" id="PTHR23048:SF48">
    <property type="entry name" value="CENTRIN 3"/>
    <property type="match status" value="1"/>
</dbReference>
<dbReference type="InterPro" id="IPR002048">
    <property type="entry name" value="EF_hand_dom"/>
</dbReference>
<dbReference type="FunFam" id="1.10.238.10:FF:000003">
    <property type="entry name" value="Calmodulin A"/>
    <property type="match status" value="1"/>
</dbReference>
<organism evidence="5 6">
    <name type="scientific">Mortierella alpina</name>
    <name type="common">Oleaginous fungus</name>
    <name type="synonym">Mortierella renispora</name>
    <dbReference type="NCBI Taxonomy" id="64518"/>
    <lineage>
        <taxon>Eukaryota</taxon>
        <taxon>Fungi</taxon>
        <taxon>Fungi incertae sedis</taxon>
        <taxon>Mucoromycota</taxon>
        <taxon>Mortierellomycotina</taxon>
        <taxon>Mortierellomycetes</taxon>
        <taxon>Mortierellales</taxon>
        <taxon>Mortierellaceae</taxon>
        <taxon>Mortierella</taxon>
    </lineage>
</organism>
<reference evidence="5" key="1">
    <citation type="journal article" date="2020" name="Fungal Divers.">
        <title>Resolving the Mortierellaceae phylogeny through synthesis of multi-gene phylogenetics and phylogenomics.</title>
        <authorList>
            <person name="Vandepol N."/>
            <person name="Liber J."/>
            <person name="Desiro A."/>
            <person name="Na H."/>
            <person name="Kennedy M."/>
            <person name="Barry K."/>
            <person name="Grigoriev I.V."/>
            <person name="Miller A.N."/>
            <person name="O'Donnell K."/>
            <person name="Stajich J.E."/>
            <person name="Bonito G."/>
        </authorList>
    </citation>
    <scope>NUCLEOTIDE SEQUENCE</scope>
    <source>
        <strain evidence="5">CK1249</strain>
    </source>
</reference>
<proteinExistence type="predicted"/>
<feature type="domain" description="EF-hand" evidence="4">
    <location>
        <begin position="180"/>
        <end position="215"/>
    </location>
</feature>
<feature type="compositionally biased region" description="Acidic residues" evidence="3">
    <location>
        <begin position="147"/>
        <end position="160"/>
    </location>
</feature>
<feature type="domain" description="EF-hand" evidence="4">
    <location>
        <begin position="16"/>
        <end position="51"/>
    </location>
</feature>
<protein>
    <recommendedName>
        <fullName evidence="4">EF-hand domain-containing protein</fullName>
    </recommendedName>
</protein>
<feature type="compositionally biased region" description="Acidic residues" evidence="3">
    <location>
        <begin position="125"/>
        <end position="140"/>
    </location>
</feature>
<dbReference type="GO" id="GO:0005509">
    <property type="term" value="F:calcium ion binding"/>
    <property type="evidence" value="ECO:0007669"/>
    <property type="project" value="InterPro"/>
</dbReference>
<feature type="compositionally biased region" description="Basic residues" evidence="3">
    <location>
        <begin position="69"/>
        <end position="81"/>
    </location>
</feature>
<dbReference type="Pfam" id="PF13499">
    <property type="entry name" value="EF-hand_7"/>
    <property type="match status" value="1"/>
</dbReference>
<evidence type="ECO:0000259" key="4">
    <source>
        <dbReference type="PROSITE" id="PS50222"/>
    </source>
</evidence>
<comment type="caution">
    <text evidence="5">The sequence shown here is derived from an EMBL/GenBank/DDBJ whole genome shotgun (WGS) entry which is preliminary data.</text>
</comment>
<dbReference type="EMBL" id="JAAAHY010000462">
    <property type="protein sequence ID" value="KAF9963508.1"/>
    <property type="molecule type" value="Genomic_DNA"/>
</dbReference>
<dbReference type="OrthoDB" id="26525at2759"/>
<dbReference type="SUPFAM" id="SSF47473">
    <property type="entry name" value="EF-hand"/>
    <property type="match status" value="1"/>
</dbReference>
<evidence type="ECO:0000313" key="5">
    <source>
        <dbReference type="EMBL" id="KAF9963508.1"/>
    </source>
</evidence>
<dbReference type="PROSITE" id="PS50222">
    <property type="entry name" value="EF_HAND_2"/>
    <property type="match status" value="3"/>
</dbReference>
<dbReference type="InterPro" id="IPR050230">
    <property type="entry name" value="CALM/Myosin/TropC-like"/>
</dbReference>
<evidence type="ECO:0000256" key="3">
    <source>
        <dbReference type="SAM" id="MobiDB-lite"/>
    </source>
</evidence>
<dbReference type="PANTHER" id="PTHR23048">
    <property type="entry name" value="MYOSIN LIGHT CHAIN 1, 3"/>
    <property type="match status" value="1"/>
</dbReference>
<evidence type="ECO:0000256" key="2">
    <source>
        <dbReference type="ARBA" id="ARBA00022737"/>
    </source>
</evidence>
<keyword evidence="2" id="KW-0677">Repeat</keyword>
<keyword evidence="1" id="KW-0479">Metal-binding</keyword>
<dbReference type="InterPro" id="IPR011992">
    <property type="entry name" value="EF-hand-dom_pair"/>
</dbReference>
<keyword evidence="6" id="KW-1185">Reference proteome</keyword>
<evidence type="ECO:0000313" key="6">
    <source>
        <dbReference type="Proteomes" id="UP000738359"/>
    </source>
</evidence>
<name>A0A9P6M336_MORAP</name>
<gene>
    <name evidence="5" type="ORF">BGZ70_007376</name>
</gene>
<dbReference type="GO" id="GO:0016460">
    <property type="term" value="C:myosin II complex"/>
    <property type="evidence" value="ECO:0007669"/>
    <property type="project" value="TreeGrafter"/>
</dbReference>
<evidence type="ECO:0000256" key="1">
    <source>
        <dbReference type="ARBA" id="ARBA00022723"/>
    </source>
</evidence>
<dbReference type="Gene3D" id="1.10.238.10">
    <property type="entry name" value="EF-hand"/>
    <property type="match status" value="2"/>
</dbReference>